<reference evidence="15" key="2">
    <citation type="submission" date="2012-11" db="EMBL/GenBank/DDBJ databases">
        <authorList>
            <person name="Kuo A."/>
            <person name="Curtis B.A."/>
            <person name="Tanifuji G."/>
            <person name="Burki F."/>
            <person name="Gruber A."/>
            <person name="Irimia M."/>
            <person name="Maruyama S."/>
            <person name="Arias M.C."/>
            <person name="Ball S.G."/>
            <person name="Gile G.H."/>
            <person name="Hirakawa Y."/>
            <person name="Hopkins J.F."/>
            <person name="Rensing S.A."/>
            <person name="Schmutz J."/>
            <person name="Symeonidi A."/>
            <person name="Elias M."/>
            <person name="Eveleigh R.J."/>
            <person name="Herman E.K."/>
            <person name="Klute M.J."/>
            <person name="Nakayama T."/>
            <person name="Obornik M."/>
            <person name="Reyes-Prieto A."/>
            <person name="Armbrust E.V."/>
            <person name="Aves S.J."/>
            <person name="Beiko R.G."/>
            <person name="Coutinho P."/>
            <person name="Dacks J.B."/>
            <person name="Durnford D.G."/>
            <person name="Fast N.M."/>
            <person name="Green B.R."/>
            <person name="Grisdale C."/>
            <person name="Hempe F."/>
            <person name="Henrissat B."/>
            <person name="Hoppner M.P."/>
            <person name="Ishida K.-I."/>
            <person name="Kim E."/>
            <person name="Koreny L."/>
            <person name="Kroth P.G."/>
            <person name="Liu Y."/>
            <person name="Malik S.-B."/>
            <person name="Maier U.G."/>
            <person name="McRose D."/>
            <person name="Mock T."/>
            <person name="Neilson J.A."/>
            <person name="Onodera N.T."/>
            <person name="Poole A.M."/>
            <person name="Pritham E.J."/>
            <person name="Richards T.A."/>
            <person name="Rocap G."/>
            <person name="Roy S.W."/>
            <person name="Sarai C."/>
            <person name="Schaack S."/>
            <person name="Shirato S."/>
            <person name="Slamovits C.H."/>
            <person name="Spencer D.F."/>
            <person name="Suzuki S."/>
            <person name="Worden A.Z."/>
            <person name="Zauner S."/>
            <person name="Barry K."/>
            <person name="Bell C."/>
            <person name="Bharti A.K."/>
            <person name="Crow J.A."/>
            <person name="Grimwood J."/>
            <person name="Kramer R."/>
            <person name="Lindquist E."/>
            <person name="Lucas S."/>
            <person name="Salamov A."/>
            <person name="McFadden G.I."/>
            <person name="Lane C.E."/>
            <person name="Keeling P.J."/>
            <person name="Gray M.W."/>
            <person name="Grigoriev I.V."/>
            <person name="Archibald J.M."/>
        </authorList>
    </citation>
    <scope>NUCLEOTIDE SEQUENCE</scope>
    <source>
        <strain evidence="15">CCMP2712</strain>
    </source>
</reference>
<dbReference type="Proteomes" id="UP000011087">
    <property type="component" value="Unassembled WGS sequence"/>
</dbReference>
<evidence type="ECO:0000256" key="9">
    <source>
        <dbReference type="ARBA" id="ARBA00023136"/>
    </source>
</evidence>
<reference evidence="13 15" key="1">
    <citation type="journal article" date="2012" name="Nature">
        <title>Algal genomes reveal evolutionary mosaicism and the fate of nucleomorphs.</title>
        <authorList>
            <consortium name="DOE Joint Genome Institute"/>
            <person name="Curtis B.A."/>
            <person name="Tanifuji G."/>
            <person name="Burki F."/>
            <person name="Gruber A."/>
            <person name="Irimia M."/>
            <person name="Maruyama S."/>
            <person name="Arias M.C."/>
            <person name="Ball S.G."/>
            <person name="Gile G.H."/>
            <person name="Hirakawa Y."/>
            <person name="Hopkins J.F."/>
            <person name="Kuo A."/>
            <person name="Rensing S.A."/>
            <person name="Schmutz J."/>
            <person name="Symeonidi A."/>
            <person name="Elias M."/>
            <person name="Eveleigh R.J."/>
            <person name="Herman E.K."/>
            <person name="Klute M.J."/>
            <person name="Nakayama T."/>
            <person name="Obornik M."/>
            <person name="Reyes-Prieto A."/>
            <person name="Armbrust E.V."/>
            <person name="Aves S.J."/>
            <person name="Beiko R.G."/>
            <person name="Coutinho P."/>
            <person name="Dacks J.B."/>
            <person name="Durnford D.G."/>
            <person name="Fast N.M."/>
            <person name="Green B.R."/>
            <person name="Grisdale C.J."/>
            <person name="Hempel F."/>
            <person name="Henrissat B."/>
            <person name="Hoppner M.P."/>
            <person name="Ishida K."/>
            <person name="Kim E."/>
            <person name="Koreny L."/>
            <person name="Kroth P.G."/>
            <person name="Liu Y."/>
            <person name="Malik S.B."/>
            <person name="Maier U.G."/>
            <person name="McRose D."/>
            <person name="Mock T."/>
            <person name="Neilson J.A."/>
            <person name="Onodera N.T."/>
            <person name="Poole A.M."/>
            <person name="Pritham E.J."/>
            <person name="Richards T.A."/>
            <person name="Rocap G."/>
            <person name="Roy S.W."/>
            <person name="Sarai C."/>
            <person name="Schaack S."/>
            <person name="Shirato S."/>
            <person name="Slamovits C.H."/>
            <person name="Spencer D.F."/>
            <person name="Suzuki S."/>
            <person name="Worden A.Z."/>
            <person name="Zauner S."/>
            <person name="Barry K."/>
            <person name="Bell C."/>
            <person name="Bharti A.K."/>
            <person name="Crow J.A."/>
            <person name="Grimwood J."/>
            <person name="Kramer R."/>
            <person name="Lindquist E."/>
            <person name="Lucas S."/>
            <person name="Salamov A."/>
            <person name="McFadden G.I."/>
            <person name="Lane C.E."/>
            <person name="Keeling P.J."/>
            <person name="Gray M.W."/>
            <person name="Grigoriev I.V."/>
            <person name="Archibald J.M."/>
        </authorList>
    </citation>
    <scope>NUCLEOTIDE SEQUENCE</scope>
    <source>
        <strain evidence="13 15">CCMP2712</strain>
    </source>
</reference>
<feature type="compositionally biased region" description="Low complexity" evidence="11">
    <location>
        <begin position="364"/>
        <end position="373"/>
    </location>
</feature>
<dbReference type="GeneID" id="17307886"/>
<organism evidence="13">
    <name type="scientific">Guillardia theta (strain CCMP2712)</name>
    <name type="common">Cryptophyte</name>
    <dbReference type="NCBI Taxonomy" id="905079"/>
    <lineage>
        <taxon>Eukaryota</taxon>
        <taxon>Cryptophyceae</taxon>
        <taxon>Pyrenomonadales</taxon>
        <taxon>Geminigeraceae</taxon>
        <taxon>Guillardia</taxon>
    </lineage>
</organism>
<sequence>MNAQLGTRMQEGEEEYINVLKSKVDYCKAAHKRDPDNDSALVEWGCTLTYLAMAEGDIKRKKEMLRESRDKLNKAMKINPDAMTSNGDYAIFQLGSVFYINFLYEEDDKQAEQYFSKCKLCFSKGAKRYPHIGVIATPENAYEERANVQETAKRMQGKTQEEQLQEYVQMVQEQHAALELKLKKSPEDPNLLKSYARSLLELSQYDVGNSTQLVEQAITRLRNCLEIERSTEALTILSLALQSRAVVQGDAGKSRMDFVEARELFTEAITLEYDTVVQRQMLLQLRDMYNVPLLWKERFAEHADKMVIDPLPDWLADLPDNALSTSMPEASALNTRELVSNLKRGSRQGSQQSRRVKNEQAKSVAPAPKVANPEEVEEVKETEEQVPSSAEAKKKKKKRKKTKSKSAPTSEDTEPQARPAPETSFPSATSLSLVGVCAAAALLTAYLVIRSRRTAAS</sequence>
<keyword evidence="7 12" id="KW-1133">Transmembrane helix</keyword>
<dbReference type="PaxDb" id="55529-EKX51343"/>
<keyword evidence="5 12" id="KW-0812">Transmembrane</keyword>
<keyword evidence="8" id="KW-0496">Mitochondrion</keyword>
<evidence type="ECO:0000256" key="10">
    <source>
        <dbReference type="SAM" id="Coils"/>
    </source>
</evidence>
<evidence type="ECO:0000256" key="2">
    <source>
        <dbReference type="ARBA" id="ARBA00004167"/>
    </source>
</evidence>
<keyword evidence="10" id="KW-0175">Coiled coil</keyword>
<dbReference type="GO" id="GO:0015031">
    <property type="term" value="P:protein transport"/>
    <property type="evidence" value="ECO:0007669"/>
    <property type="project" value="UniProtKB-KW"/>
</dbReference>
<comment type="subcellular location">
    <subcellularLocation>
        <location evidence="2">Membrane</location>
        <topology evidence="2">Single-pass membrane protein</topology>
    </subcellularLocation>
    <subcellularLocation>
        <location evidence="3">Mitochondrion membrane</location>
    </subcellularLocation>
</comment>
<dbReference type="InterPro" id="IPR011990">
    <property type="entry name" value="TPR-like_helical_dom_sf"/>
</dbReference>
<evidence type="ECO:0000256" key="1">
    <source>
        <dbReference type="ARBA" id="ARBA00003450"/>
    </source>
</evidence>
<dbReference type="InterPro" id="IPR010547">
    <property type="entry name" value="TOM20_imprt_rcpt"/>
</dbReference>
<evidence type="ECO:0000313" key="15">
    <source>
        <dbReference type="Proteomes" id="UP000011087"/>
    </source>
</evidence>
<accession>L1JTE7</accession>
<feature type="transmembrane region" description="Helical" evidence="12">
    <location>
        <begin position="428"/>
        <end position="449"/>
    </location>
</feature>
<evidence type="ECO:0000256" key="12">
    <source>
        <dbReference type="SAM" id="Phobius"/>
    </source>
</evidence>
<dbReference type="SUPFAM" id="SSF48452">
    <property type="entry name" value="TPR-like"/>
    <property type="match status" value="1"/>
</dbReference>
<evidence type="ECO:0000256" key="8">
    <source>
        <dbReference type="ARBA" id="ARBA00023128"/>
    </source>
</evidence>
<feature type="compositionally biased region" description="Basic residues" evidence="11">
    <location>
        <begin position="393"/>
        <end position="404"/>
    </location>
</feature>
<evidence type="ECO:0000256" key="6">
    <source>
        <dbReference type="ARBA" id="ARBA00022927"/>
    </source>
</evidence>
<dbReference type="Gene3D" id="1.25.40.10">
    <property type="entry name" value="Tetratricopeptide repeat domain"/>
    <property type="match status" value="2"/>
</dbReference>
<dbReference type="EMBL" id="JH992976">
    <property type="protein sequence ID" value="EKX51343.1"/>
    <property type="molecule type" value="Genomic_DNA"/>
</dbReference>
<dbReference type="EnsemblProtists" id="EKX51343">
    <property type="protein sequence ID" value="EKX51343"/>
    <property type="gene ID" value="GUITHDRAFT_134813"/>
</dbReference>
<dbReference type="GO" id="GO:0005742">
    <property type="term" value="C:mitochondrial outer membrane translocase complex"/>
    <property type="evidence" value="ECO:0007669"/>
    <property type="project" value="InterPro"/>
</dbReference>
<evidence type="ECO:0000256" key="11">
    <source>
        <dbReference type="SAM" id="MobiDB-lite"/>
    </source>
</evidence>
<evidence type="ECO:0000256" key="5">
    <source>
        <dbReference type="ARBA" id="ARBA00022692"/>
    </source>
</evidence>
<name>L1JTE7_GUITC</name>
<dbReference type="HOGENOM" id="CLU_599144_0_0_1"/>
<feature type="region of interest" description="Disordered" evidence="11">
    <location>
        <begin position="342"/>
        <end position="427"/>
    </location>
</feature>
<protein>
    <submittedName>
        <fullName evidence="13 14">Uncharacterized protein</fullName>
    </submittedName>
</protein>
<evidence type="ECO:0000256" key="4">
    <source>
        <dbReference type="ARBA" id="ARBA00022448"/>
    </source>
</evidence>
<dbReference type="PANTHER" id="PTHR32409:SF3">
    <property type="entry name" value="MITOCHONDRIAL IMPORT RECEPTOR SUBUNIT TOM20-1-RELATED"/>
    <property type="match status" value="1"/>
</dbReference>
<evidence type="ECO:0000313" key="14">
    <source>
        <dbReference type="EnsemblProtists" id="EKX51343"/>
    </source>
</evidence>
<dbReference type="RefSeq" id="XP_005838323.1">
    <property type="nucleotide sequence ID" value="XM_005838266.1"/>
</dbReference>
<reference evidence="14" key="3">
    <citation type="submission" date="2016-03" db="UniProtKB">
        <authorList>
            <consortium name="EnsemblProtists"/>
        </authorList>
    </citation>
    <scope>IDENTIFICATION</scope>
</reference>
<dbReference type="Pfam" id="PF06552">
    <property type="entry name" value="TOM20_plant"/>
    <property type="match status" value="2"/>
</dbReference>
<dbReference type="AlphaFoldDB" id="L1JTE7"/>
<gene>
    <name evidence="13" type="ORF">GUITHDRAFT_134813</name>
</gene>
<keyword evidence="6" id="KW-0653">Protein transport</keyword>
<proteinExistence type="predicted"/>
<evidence type="ECO:0000256" key="7">
    <source>
        <dbReference type="ARBA" id="ARBA00022989"/>
    </source>
</evidence>
<dbReference type="PANTHER" id="PTHR32409">
    <property type="entry name" value="MITOCHONDRIAL IMPORT RECEPTOR SUBUNIT TOM20-1-RELATED"/>
    <property type="match status" value="1"/>
</dbReference>
<evidence type="ECO:0000256" key="3">
    <source>
        <dbReference type="ARBA" id="ARBA00004325"/>
    </source>
</evidence>
<keyword evidence="4" id="KW-0813">Transport</keyword>
<feature type="coiled-coil region" evidence="10">
    <location>
        <begin position="51"/>
        <end position="78"/>
    </location>
</feature>
<dbReference type="KEGG" id="gtt:GUITHDRAFT_134813"/>
<keyword evidence="9 12" id="KW-0472">Membrane</keyword>
<keyword evidence="15" id="KW-1185">Reference proteome</keyword>
<evidence type="ECO:0000313" key="13">
    <source>
        <dbReference type="EMBL" id="EKX51343.1"/>
    </source>
</evidence>
<comment type="function">
    <text evidence="1">Central component of the receptor complex responsible for the recognition and translocation of cytosolically synthesized mitochondrial preproteins. Together with TOM22 functions as the transit peptide receptor at the surface of the mitochondrion outer membrane and facilitates the movement of preproteins into the translocation pore.</text>
</comment>
<dbReference type="GO" id="GO:0045040">
    <property type="term" value="P:protein insertion into mitochondrial outer membrane"/>
    <property type="evidence" value="ECO:0007669"/>
    <property type="project" value="InterPro"/>
</dbReference>